<feature type="transmembrane region" description="Helical" evidence="1">
    <location>
        <begin position="156"/>
        <end position="178"/>
    </location>
</feature>
<feature type="transmembrane region" description="Helical" evidence="1">
    <location>
        <begin position="116"/>
        <end position="136"/>
    </location>
</feature>
<feature type="transmembrane region" description="Helical" evidence="1">
    <location>
        <begin position="20"/>
        <end position="38"/>
    </location>
</feature>
<proteinExistence type="predicted"/>
<keyword evidence="1" id="KW-1133">Transmembrane helix</keyword>
<evidence type="ECO:0000256" key="1">
    <source>
        <dbReference type="SAM" id="Phobius"/>
    </source>
</evidence>
<dbReference type="RefSeq" id="WP_157167524.1">
    <property type="nucleotide sequence ID" value="NZ_WPNZ01000014.1"/>
</dbReference>
<dbReference type="EMBL" id="WPNZ01000014">
    <property type="protein sequence ID" value="MVO88017.1"/>
    <property type="molecule type" value="Genomic_DNA"/>
</dbReference>
<feature type="transmembrane region" description="Helical" evidence="1">
    <location>
        <begin position="69"/>
        <end position="88"/>
    </location>
</feature>
<keyword evidence="1" id="KW-0812">Transmembrane</keyword>
<gene>
    <name evidence="2" type="ORF">GPA10_25475</name>
</gene>
<evidence type="ECO:0000313" key="3">
    <source>
        <dbReference type="Proteomes" id="UP000483802"/>
    </source>
</evidence>
<feature type="transmembrane region" description="Helical" evidence="1">
    <location>
        <begin position="183"/>
        <end position="203"/>
    </location>
</feature>
<organism evidence="2 3">
    <name type="scientific">Streptomyces typhae</name>
    <dbReference type="NCBI Taxonomy" id="2681492"/>
    <lineage>
        <taxon>Bacteria</taxon>
        <taxon>Bacillati</taxon>
        <taxon>Actinomycetota</taxon>
        <taxon>Actinomycetes</taxon>
        <taxon>Kitasatosporales</taxon>
        <taxon>Streptomycetaceae</taxon>
        <taxon>Streptomyces</taxon>
    </lineage>
</organism>
<protein>
    <submittedName>
        <fullName evidence="2">ABC transporter permease</fullName>
    </submittedName>
</protein>
<name>A0A6L6X2V5_9ACTN</name>
<keyword evidence="1" id="KW-0472">Membrane</keyword>
<keyword evidence="3" id="KW-1185">Reference proteome</keyword>
<sequence>MSAPLLSGTRWAVLRLHRGALWGAAAFAALAVLCTEVLRRSAEHAGAGTFLGFSDPGTFLGQYQEKTTLAVLLFPAVIGAFVGGPVLGRELESGIDKFTLTQSVTPKRWLTARLNLCAALAVGSALAALVVFRLSTSDTIGTMTAQNWMLRGTYESTGPVLVAYCLFAVGTGALAGLLLRRTLLAVVAAGGLTGALMLALGTLRWDLYPVATATGAATDAANVRIPGLPTGSFLVENGVLNPAGERFDDLHCLPEAAPGTDCPADTRVAGWYADYHPRSHFWYVQLIETGIVLALAAAATYGAFWILRRRTP</sequence>
<accession>A0A6L6X2V5</accession>
<feature type="transmembrane region" description="Helical" evidence="1">
    <location>
        <begin position="281"/>
        <end position="307"/>
    </location>
</feature>
<dbReference type="AlphaFoldDB" id="A0A6L6X2V5"/>
<reference evidence="2 3" key="1">
    <citation type="submission" date="2019-11" db="EMBL/GenBank/DDBJ databases">
        <title>Streptomyces typhae sp. nov., a novel endophytic actinomycete isolated from the root of cattail pollen (Typha angustifolia L.).</title>
        <authorList>
            <person name="Peng C."/>
        </authorList>
    </citation>
    <scope>NUCLEOTIDE SEQUENCE [LARGE SCALE GENOMIC DNA]</scope>
    <source>
        <strain evidence="3">p1417</strain>
    </source>
</reference>
<dbReference type="Proteomes" id="UP000483802">
    <property type="component" value="Unassembled WGS sequence"/>
</dbReference>
<comment type="caution">
    <text evidence="2">The sequence shown here is derived from an EMBL/GenBank/DDBJ whole genome shotgun (WGS) entry which is preliminary data.</text>
</comment>
<evidence type="ECO:0000313" key="2">
    <source>
        <dbReference type="EMBL" id="MVO88017.1"/>
    </source>
</evidence>